<protein>
    <recommendedName>
        <fullName evidence="8">3'(2'),5'-bisphosphate nucleotidase CysQ</fullName>
    </recommendedName>
</protein>
<dbReference type="GO" id="GO:0008934">
    <property type="term" value="F:inositol monophosphate 1-phosphatase activity"/>
    <property type="evidence" value="ECO:0007669"/>
    <property type="project" value="TreeGrafter"/>
</dbReference>
<feature type="binding site" evidence="5">
    <location>
        <position position="100"/>
    </location>
    <ligand>
        <name>Mg(2+)</name>
        <dbReference type="ChEBI" id="CHEBI:18420"/>
        <label>1</label>
        <note>catalytic</note>
    </ligand>
</feature>
<dbReference type="Gene3D" id="3.30.540.10">
    <property type="entry name" value="Fructose-1,6-Bisphosphatase, subunit A, domain 1"/>
    <property type="match status" value="1"/>
</dbReference>
<proteinExistence type="inferred from homology"/>
<dbReference type="OrthoDB" id="9785695at2"/>
<reference evidence="6 7" key="1">
    <citation type="journal article" date="2016" name="Environ. Microbiol.">
        <title>New Methyloceanibacter diversity from North Sea sediments includes methanotroph containing solely the soluble methane monooxygenase.</title>
        <authorList>
            <person name="Vekeman B."/>
            <person name="Kerckhof F.M."/>
            <person name="Cremers G."/>
            <person name="de Vos P."/>
            <person name="Vandamme P."/>
            <person name="Boon N."/>
            <person name="Op den Camp H.J."/>
            <person name="Heylen K."/>
        </authorList>
    </citation>
    <scope>NUCLEOTIDE SEQUENCE [LARGE SCALE GENOMIC DNA]</scope>
    <source>
        <strain evidence="6 7">R-67175</strain>
    </source>
</reference>
<dbReference type="Proteomes" id="UP000094472">
    <property type="component" value="Unassembled WGS sequence"/>
</dbReference>
<dbReference type="InterPro" id="IPR020583">
    <property type="entry name" value="Inositol_monoP_metal-BS"/>
</dbReference>
<dbReference type="AlphaFoldDB" id="A0A1E3VX26"/>
<dbReference type="STRING" id="1774969.AUC69_01480"/>
<keyword evidence="4 5" id="KW-0460">Magnesium</keyword>
<feature type="binding site" evidence="5">
    <location>
        <position position="101"/>
    </location>
    <ligand>
        <name>Mg(2+)</name>
        <dbReference type="ChEBI" id="CHEBI:18420"/>
        <label>1</label>
        <note>catalytic</note>
    </ligand>
</feature>
<dbReference type="Pfam" id="PF00459">
    <property type="entry name" value="Inositol_P"/>
    <property type="match status" value="1"/>
</dbReference>
<evidence type="ECO:0008006" key="8">
    <source>
        <dbReference type="Google" id="ProtNLM"/>
    </source>
</evidence>
<accession>A0A1E3VX26</accession>
<feature type="binding site" evidence="5">
    <location>
        <position position="98"/>
    </location>
    <ligand>
        <name>Mg(2+)</name>
        <dbReference type="ChEBI" id="CHEBI:18420"/>
        <label>1</label>
        <note>catalytic</note>
    </ligand>
</feature>
<dbReference type="GO" id="GO:0046872">
    <property type="term" value="F:metal ion binding"/>
    <property type="evidence" value="ECO:0007669"/>
    <property type="project" value="UniProtKB-KW"/>
</dbReference>
<comment type="caution">
    <text evidence="6">The sequence shown here is derived from an EMBL/GenBank/DDBJ whole genome shotgun (WGS) entry which is preliminary data.</text>
</comment>
<dbReference type="RefSeq" id="WP_083239212.1">
    <property type="nucleotide sequence ID" value="NZ_LPWF01000024.1"/>
</dbReference>
<sequence length="274" mass="29999">MTAVTPKKISPAPVPLEEDYALLKEAVREAGALAHSYFKQEVQVQTKPDGSEVSEADLAVDAALKLDLMTRRKDYGWLSEESPDDRERLKHSRVWMIDPIDGTGAFLRHIPEWTVSAALVEDGVPVLGVVYNPASNEFFHAMRGHGAFLNDTPIHASNKPTLDGAKMIASGGLFKKKIWQEPWPEVTARWVNSVAYRLALVACGEGDATISLTAKAEWDLAASAVIMDEAGGITTDHRGNPHAYNRENPKFPSLVASGKALHPLLIERTGRIDL</sequence>
<feature type="binding site" evidence="5">
    <location>
        <position position="80"/>
    </location>
    <ligand>
        <name>Mg(2+)</name>
        <dbReference type="ChEBI" id="CHEBI:18420"/>
        <label>1</label>
        <note>catalytic</note>
    </ligand>
</feature>
<dbReference type="GO" id="GO:0007165">
    <property type="term" value="P:signal transduction"/>
    <property type="evidence" value="ECO:0007669"/>
    <property type="project" value="TreeGrafter"/>
</dbReference>
<dbReference type="GO" id="GO:0006020">
    <property type="term" value="P:inositol metabolic process"/>
    <property type="evidence" value="ECO:0007669"/>
    <property type="project" value="TreeGrafter"/>
</dbReference>
<dbReference type="CDD" id="cd01638">
    <property type="entry name" value="CysQ"/>
    <property type="match status" value="1"/>
</dbReference>
<comment type="cofactor">
    <cofactor evidence="5">
        <name>Mg(2+)</name>
        <dbReference type="ChEBI" id="CHEBI:18420"/>
    </cofactor>
</comment>
<dbReference type="SUPFAM" id="SSF56655">
    <property type="entry name" value="Carbohydrate phosphatase"/>
    <property type="match status" value="1"/>
</dbReference>
<organism evidence="6 7">
    <name type="scientific">Methyloceanibacter superfactus</name>
    <dbReference type="NCBI Taxonomy" id="1774969"/>
    <lineage>
        <taxon>Bacteria</taxon>
        <taxon>Pseudomonadati</taxon>
        <taxon>Pseudomonadota</taxon>
        <taxon>Alphaproteobacteria</taxon>
        <taxon>Hyphomicrobiales</taxon>
        <taxon>Hyphomicrobiaceae</taxon>
        <taxon>Methyloceanibacter</taxon>
    </lineage>
</organism>
<dbReference type="PRINTS" id="PR00377">
    <property type="entry name" value="IMPHPHTASES"/>
</dbReference>
<dbReference type="PANTHER" id="PTHR20854">
    <property type="entry name" value="INOSITOL MONOPHOSPHATASE"/>
    <property type="match status" value="1"/>
</dbReference>
<evidence type="ECO:0000256" key="3">
    <source>
        <dbReference type="ARBA" id="ARBA00022801"/>
    </source>
</evidence>
<dbReference type="PANTHER" id="PTHR20854:SF4">
    <property type="entry name" value="INOSITOL-1-MONOPHOSPHATASE-RELATED"/>
    <property type="match status" value="1"/>
</dbReference>
<evidence type="ECO:0000256" key="4">
    <source>
        <dbReference type="ARBA" id="ARBA00022842"/>
    </source>
</evidence>
<dbReference type="EMBL" id="LPWF01000024">
    <property type="protein sequence ID" value="ODR97811.1"/>
    <property type="molecule type" value="Genomic_DNA"/>
</dbReference>
<gene>
    <name evidence="6" type="ORF">AUC69_01480</name>
</gene>
<name>A0A1E3VX26_9HYPH</name>
<keyword evidence="3" id="KW-0378">Hydrolase</keyword>
<evidence type="ECO:0000256" key="1">
    <source>
        <dbReference type="ARBA" id="ARBA00009759"/>
    </source>
</evidence>
<dbReference type="InterPro" id="IPR000760">
    <property type="entry name" value="Inositol_monophosphatase-like"/>
</dbReference>
<keyword evidence="2 5" id="KW-0479">Metal-binding</keyword>
<evidence type="ECO:0000313" key="6">
    <source>
        <dbReference type="EMBL" id="ODR97811.1"/>
    </source>
</evidence>
<dbReference type="Gene3D" id="3.40.190.80">
    <property type="match status" value="1"/>
</dbReference>
<evidence type="ECO:0000256" key="2">
    <source>
        <dbReference type="ARBA" id="ARBA00022723"/>
    </source>
</evidence>
<dbReference type="PROSITE" id="PS00629">
    <property type="entry name" value="IMP_1"/>
    <property type="match status" value="1"/>
</dbReference>
<feature type="binding site" evidence="5">
    <location>
        <position position="219"/>
    </location>
    <ligand>
        <name>Mg(2+)</name>
        <dbReference type="ChEBI" id="CHEBI:18420"/>
        <label>1</label>
        <note>catalytic</note>
    </ligand>
</feature>
<evidence type="ECO:0000256" key="5">
    <source>
        <dbReference type="PIRSR" id="PIRSR600760-2"/>
    </source>
</evidence>
<evidence type="ECO:0000313" key="7">
    <source>
        <dbReference type="Proteomes" id="UP000094472"/>
    </source>
</evidence>
<keyword evidence="7" id="KW-1185">Reference proteome</keyword>
<comment type="similarity">
    <text evidence="1">Belongs to the inositol monophosphatase superfamily.</text>
</comment>